<accession>A1TU78</accession>
<dbReference type="SMR" id="A1TU78"/>
<proteinExistence type="predicted"/>
<sequence length="361" mass="38303">MVGMTTTMPSTSSAMAPSSATPGGGHRPALSMLDLVWVREGGSVADALALALRTAQHAESLGFRRYWLAEHHNMPGIASSATAVLVGHIAGGTRSIRVGSGGIMLPNHAPLVVAEAFGTLAELYPGRIDLGLGRAPGTDGPTMRALRRDRVETEEDFPRDVAELQRLLGPAQPGQRIMAVPGAGTQVPIWLLGSSLFSAQLAAERGLPYAFASHFAPRLLHQALDLYRRLFRPSATLDKPYVAIGVPVIAADSDEEADYLASSTYQRVLGILTRRRGLLQPPVRDYAALLSPQERAAIGDFLAAGVIGGPETVQAGLRALAEETRADEFMLVSDVYDPALRLRSLEIAAQANAAVEAPHTV</sequence>
<dbReference type="InterPro" id="IPR050766">
    <property type="entry name" value="Bact_Lucif_Oxidored"/>
</dbReference>
<evidence type="ECO:0000256" key="1">
    <source>
        <dbReference type="ARBA" id="ARBA00007789"/>
    </source>
</evidence>
<dbReference type="HOGENOM" id="CLU_027853_9_0_4"/>
<dbReference type="NCBIfam" id="TIGR03558">
    <property type="entry name" value="oxido_grp_1"/>
    <property type="match status" value="1"/>
</dbReference>
<dbReference type="AlphaFoldDB" id="A1TU78"/>
<evidence type="ECO:0000259" key="4">
    <source>
        <dbReference type="Pfam" id="PF00296"/>
    </source>
</evidence>
<protein>
    <recommendedName>
        <fullName evidence="2">Luciferase-like monooxygenase</fullName>
    </recommendedName>
</protein>
<evidence type="ECO:0000256" key="2">
    <source>
        <dbReference type="ARBA" id="ARBA00074555"/>
    </source>
</evidence>
<dbReference type="STRING" id="397945.Aave_3973"/>
<dbReference type="InterPro" id="IPR036661">
    <property type="entry name" value="Luciferase-like_sf"/>
</dbReference>
<dbReference type="GO" id="GO:0016705">
    <property type="term" value="F:oxidoreductase activity, acting on paired donors, with incorporation or reduction of molecular oxygen"/>
    <property type="evidence" value="ECO:0007669"/>
    <property type="project" value="InterPro"/>
</dbReference>
<feature type="domain" description="Luciferase-like" evidence="4">
    <location>
        <begin position="46"/>
        <end position="326"/>
    </location>
</feature>
<dbReference type="InterPro" id="IPR019949">
    <property type="entry name" value="CmoO-like"/>
</dbReference>
<feature type="compositionally biased region" description="Low complexity" evidence="3">
    <location>
        <begin position="1"/>
        <end position="21"/>
    </location>
</feature>
<dbReference type="FunFam" id="3.20.20.30:FF:000002">
    <property type="entry name" value="LLM class flavin-dependent oxidoreductase"/>
    <property type="match status" value="1"/>
</dbReference>
<dbReference type="KEGG" id="aav:Aave_3973"/>
<reference evidence="5 6" key="1">
    <citation type="submission" date="2006-12" db="EMBL/GenBank/DDBJ databases">
        <title>Complete sequence of Acidovorax avenae subsp. citrulli AAC00-1.</title>
        <authorList>
            <consortium name="US DOE Joint Genome Institute"/>
            <person name="Copeland A."/>
            <person name="Lucas S."/>
            <person name="Lapidus A."/>
            <person name="Barry K."/>
            <person name="Detter J.C."/>
            <person name="Glavina del Rio T."/>
            <person name="Dalin E."/>
            <person name="Tice H."/>
            <person name="Pitluck S."/>
            <person name="Kiss H."/>
            <person name="Brettin T."/>
            <person name="Bruce D."/>
            <person name="Han C."/>
            <person name="Tapia R."/>
            <person name="Gilna P."/>
            <person name="Schmutz J."/>
            <person name="Larimer F."/>
            <person name="Land M."/>
            <person name="Hauser L."/>
            <person name="Kyrpides N."/>
            <person name="Kim E."/>
            <person name="Stahl D."/>
            <person name="Richardson P."/>
        </authorList>
    </citation>
    <scope>NUCLEOTIDE SEQUENCE [LARGE SCALE GENOMIC DNA]</scope>
    <source>
        <strain evidence="5 6">AAC00-1</strain>
    </source>
</reference>
<dbReference type="InterPro" id="IPR011251">
    <property type="entry name" value="Luciferase-like_dom"/>
</dbReference>
<dbReference type="Pfam" id="PF00296">
    <property type="entry name" value="Bac_luciferase"/>
    <property type="match status" value="1"/>
</dbReference>
<dbReference type="PANTHER" id="PTHR30137:SF6">
    <property type="entry name" value="LUCIFERASE-LIKE MONOOXYGENASE"/>
    <property type="match status" value="1"/>
</dbReference>
<dbReference type="Gene3D" id="3.20.20.30">
    <property type="entry name" value="Luciferase-like domain"/>
    <property type="match status" value="1"/>
</dbReference>
<dbReference type="eggNOG" id="COG2141">
    <property type="taxonomic scope" value="Bacteria"/>
</dbReference>
<dbReference type="Proteomes" id="UP000002596">
    <property type="component" value="Chromosome"/>
</dbReference>
<dbReference type="EMBL" id="CP000512">
    <property type="protein sequence ID" value="ABM34516.1"/>
    <property type="molecule type" value="Genomic_DNA"/>
</dbReference>
<dbReference type="GO" id="GO:0005829">
    <property type="term" value="C:cytosol"/>
    <property type="evidence" value="ECO:0007669"/>
    <property type="project" value="TreeGrafter"/>
</dbReference>
<organism evidence="5 6">
    <name type="scientific">Paracidovorax citrulli (strain AAC00-1)</name>
    <name type="common">Acidovorax citrulli</name>
    <dbReference type="NCBI Taxonomy" id="397945"/>
    <lineage>
        <taxon>Bacteria</taxon>
        <taxon>Pseudomonadati</taxon>
        <taxon>Pseudomonadota</taxon>
        <taxon>Betaproteobacteria</taxon>
        <taxon>Burkholderiales</taxon>
        <taxon>Comamonadaceae</taxon>
        <taxon>Paracidovorax</taxon>
    </lineage>
</organism>
<dbReference type="SUPFAM" id="SSF51679">
    <property type="entry name" value="Bacterial luciferase-like"/>
    <property type="match status" value="1"/>
</dbReference>
<comment type="similarity">
    <text evidence="1">To bacterial alkanal monooxygenase alpha and beta chains.</text>
</comment>
<gene>
    <name evidence="5" type="ordered locus">Aave_3973</name>
</gene>
<dbReference type="PANTHER" id="PTHR30137">
    <property type="entry name" value="LUCIFERASE-LIKE MONOOXYGENASE"/>
    <property type="match status" value="1"/>
</dbReference>
<evidence type="ECO:0000256" key="3">
    <source>
        <dbReference type="SAM" id="MobiDB-lite"/>
    </source>
</evidence>
<evidence type="ECO:0000313" key="6">
    <source>
        <dbReference type="Proteomes" id="UP000002596"/>
    </source>
</evidence>
<evidence type="ECO:0000313" key="5">
    <source>
        <dbReference type="EMBL" id="ABM34516.1"/>
    </source>
</evidence>
<feature type="region of interest" description="Disordered" evidence="3">
    <location>
        <begin position="1"/>
        <end position="25"/>
    </location>
</feature>
<name>A1TU78_PARC0</name>